<dbReference type="Proteomes" id="UP001152531">
    <property type="component" value="Unassembled WGS sequence"/>
</dbReference>
<name>A0ACA9Y4D0_9ASCO</name>
<reference evidence="1" key="1">
    <citation type="submission" date="2022-06" db="EMBL/GenBank/DDBJ databases">
        <authorList>
            <person name="Legras J.-L."/>
            <person name="Devillers H."/>
            <person name="Grondin C."/>
        </authorList>
    </citation>
    <scope>NUCLEOTIDE SEQUENCE</scope>
    <source>
        <strain evidence="1">CLIB 1444</strain>
    </source>
</reference>
<organism evidence="1 2">
    <name type="scientific">[Candida] jaroonii</name>
    <dbReference type="NCBI Taxonomy" id="467808"/>
    <lineage>
        <taxon>Eukaryota</taxon>
        <taxon>Fungi</taxon>
        <taxon>Dikarya</taxon>
        <taxon>Ascomycota</taxon>
        <taxon>Saccharomycotina</taxon>
        <taxon>Pichiomycetes</taxon>
        <taxon>Debaryomycetaceae</taxon>
        <taxon>Yamadazyma</taxon>
    </lineage>
</organism>
<evidence type="ECO:0000313" key="2">
    <source>
        <dbReference type="Proteomes" id="UP001152531"/>
    </source>
</evidence>
<protein>
    <submittedName>
        <fullName evidence="1">Uncharacterized protein</fullName>
    </submittedName>
</protein>
<sequence>MKDGDSDKSYRFFLRKRDSHSSSTSSLISSVGSNSSNSDEKKKKRSHLSLTRFLKKFKHEEKEEKKRLHFLPPHSSELYKKYTKGRLLGSGASGSVNLLQLKTDPTKIFAVKKFRSKLPNESESDYKVKVNNEFKIGEILHHENLIHTIELIKESNGILSNIEYYIIMEYCKYDFFNLVMSRLMTSEEVHCYFKQIINGVEYLHSIGLAHRDLKLDNCVVNSQGILKLIDFGSAVQFRKSSTHEDLTPDETIIVGESKYKLILSKGVVGSDPYLAPEVFDEEGYDGRKVDVWSIAIIYCCMILRRFPWKLPKTSDNSYKQFIQDDRKLLALLPENSRSMIKRMLDTKDKRILLDEVKQHEFYEKIEYCTTGNSLHQHNLVTEEELEQINKEREVLKKLKNTGIA</sequence>
<gene>
    <name evidence="1" type="ORF">CLIB1444_02S10418</name>
</gene>
<proteinExistence type="predicted"/>
<dbReference type="EMBL" id="CALSDN010000002">
    <property type="protein sequence ID" value="CAH6719519.1"/>
    <property type="molecule type" value="Genomic_DNA"/>
</dbReference>
<comment type="caution">
    <text evidence="1">The sequence shown here is derived from an EMBL/GenBank/DDBJ whole genome shotgun (WGS) entry which is preliminary data.</text>
</comment>
<accession>A0ACA9Y4D0</accession>
<evidence type="ECO:0000313" key="1">
    <source>
        <dbReference type="EMBL" id="CAH6719519.1"/>
    </source>
</evidence>
<keyword evidence="2" id="KW-1185">Reference proteome</keyword>